<gene>
    <name evidence="1" type="ORF">DM01DRAFT_1375828</name>
</gene>
<keyword evidence="2" id="KW-1185">Reference proteome</keyword>
<dbReference type="EMBL" id="MCGT01000023">
    <property type="protein sequence ID" value="ORX50489.1"/>
    <property type="molecule type" value="Genomic_DNA"/>
</dbReference>
<evidence type="ECO:0000313" key="2">
    <source>
        <dbReference type="Proteomes" id="UP000242146"/>
    </source>
</evidence>
<comment type="caution">
    <text evidence="1">The sequence shown here is derived from an EMBL/GenBank/DDBJ whole genome shotgun (WGS) entry which is preliminary data.</text>
</comment>
<name>A0A1X2GCC1_9FUNG</name>
<sequence length="138" mass="14684">MSALSAYGLASNASLYCTKIAVSVMPGRPLDPIMSSALQAHSIDAAQPATAASPTACIYLGIPLALSQAQVLDFFSALLRKTQTSLHMHGSMPLSLAGKTTAWNSLVASKLQCYLWLFTLPRNHDSSTGKRSPGFLWT</sequence>
<accession>A0A1X2GCC1</accession>
<dbReference type="Proteomes" id="UP000242146">
    <property type="component" value="Unassembled WGS sequence"/>
</dbReference>
<protein>
    <submittedName>
        <fullName evidence="1">Uncharacterized protein</fullName>
    </submittedName>
</protein>
<organism evidence="1 2">
    <name type="scientific">Hesseltinella vesiculosa</name>
    <dbReference type="NCBI Taxonomy" id="101127"/>
    <lineage>
        <taxon>Eukaryota</taxon>
        <taxon>Fungi</taxon>
        <taxon>Fungi incertae sedis</taxon>
        <taxon>Mucoromycota</taxon>
        <taxon>Mucoromycotina</taxon>
        <taxon>Mucoromycetes</taxon>
        <taxon>Mucorales</taxon>
        <taxon>Cunninghamellaceae</taxon>
        <taxon>Hesseltinella</taxon>
    </lineage>
</organism>
<proteinExistence type="predicted"/>
<evidence type="ECO:0000313" key="1">
    <source>
        <dbReference type="EMBL" id="ORX50489.1"/>
    </source>
</evidence>
<dbReference type="AlphaFoldDB" id="A0A1X2GCC1"/>
<reference evidence="1 2" key="1">
    <citation type="submission" date="2016-07" db="EMBL/GenBank/DDBJ databases">
        <title>Pervasive Adenine N6-methylation of Active Genes in Fungi.</title>
        <authorList>
            <consortium name="DOE Joint Genome Institute"/>
            <person name="Mondo S.J."/>
            <person name="Dannebaum R.O."/>
            <person name="Kuo R.C."/>
            <person name="Labutti K."/>
            <person name="Haridas S."/>
            <person name="Kuo A."/>
            <person name="Salamov A."/>
            <person name="Ahrendt S.R."/>
            <person name="Lipzen A."/>
            <person name="Sullivan W."/>
            <person name="Andreopoulos W.B."/>
            <person name="Clum A."/>
            <person name="Lindquist E."/>
            <person name="Daum C."/>
            <person name="Ramamoorthy G.K."/>
            <person name="Gryganskyi A."/>
            <person name="Culley D."/>
            <person name="Magnuson J.K."/>
            <person name="James T.Y."/>
            <person name="O'Malley M.A."/>
            <person name="Stajich J.E."/>
            <person name="Spatafora J.W."/>
            <person name="Visel A."/>
            <person name="Grigoriev I.V."/>
        </authorList>
    </citation>
    <scope>NUCLEOTIDE SEQUENCE [LARGE SCALE GENOMIC DNA]</scope>
    <source>
        <strain evidence="1 2">NRRL 3301</strain>
    </source>
</reference>